<dbReference type="EMBL" id="JAUIZM010000009">
    <property type="protein sequence ID" value="KAK1363811.1"/>
    <property type="molecule type" value="Genomic_DNA"/>
</dbReference>
<name>A0AAD8M7S3_9APIA</name>
<keyword evidence="2" id="KW-1185">Reference proteome</keyword>
<gene>
    <name evidence="1" type="ORF">POM88_039372</name>
</gene>
<dbReference type="AlphaFoldDB" id="A0AAD8M7S3"/>
<reference evidence="1" key="2">
    <citation type="submission" date="2023-05" db="EMBL/GenBank/DDBJ databases">
        <authorList>
            <person name="Schelkunov M.I."/>
        </authorList>
    </citation>
    <scope>NUCLEOTIDE SEQUENCE</scope>
    <source>
        <strain evidence="1">Hsosn_3</strain>
        <tissue evidence="1">Leaf</tissue>
    </source>
</reference>
<evidence type="ECO:0000313" key="2">
    <source>
        <dbReference type="Proteomes" id="UP001237642"/>
    </source>
</evidence>
<reference evidence="1" key="1">
    <citation type="submission" date="2023-02" db="EMBL/GenBank/DDBJ databases">
        <title>Genome of toxic invasive species Heracleum sosnowskyi carries increased number of genes despite the absence of recent whole-genome duplications.</title>
        <authorList>
            <person name="Schelkunov M."/>
            <person name="Shtratnikova V."/>
            <person name="Makarenko M."/>
            <person name="Klepikova A."/>
            <person name="Omelchenko D."/>
            <person name="Novikova G."/>
            <person name="Obukhova E."/>
            <person name="Bogdanov V."/>
            <person name="Penin A."/>
            <person name="Logacheva M."/>
        </authorList>
    </citation>
    <scope>NUCLEOTIDE SEQUENCE</scope>
    <source>
        <strain evidence="1">Hsosn_3</strain>
        <tissue evidence="1">Leaf</tissue>
    </source>
</reference>
<accession>A0AAD8M7S3</accession>
<comment type="caution">
    <text evidence="1">The sequence shown here is derived from an EMBL/GenBank/DDBJ whole genome shotgun (WGS) entry which is preliminary data.</text>
</comment>
<sequence length="274" mass="31453">MGCSSRAFVTGIREGTPRKRIRPRCVLIETIVEPRSSSRPDQRCAARGPKLQSFINMDRYNIATSSAQENELARSLDVVHVIDNNLPSDSRQDVNKLNGTFIQPHPNKFKKFQQLGGNGWYYNCCELSNLCSCPPRYDGKFYCLACNEETTSLAQRLFKYQCSMCSCMHIQFKTSSTRRIIGVFKLYRVQLSEETVKRANLSSRERERMKLPNDDNIGGTKDMFHIREFLNHPSGIESILNTSALQNYYSIDSNTYSLRVEKLWNGKLNISQHP</sequence>
<evidence type="ECO:0000313" key="1">
    <source>
        <dbReference type="EMBL" id="KAK1363811.1"/>
    </source>
</evidence>
<protein>
    <submittedName>
        <fullName evidence="1">Uncharacterized protein</fullName>
    </submittedName>
</protein>
<dbReference type="Proteomes" id="UP001237642">
    <property type="component" value="Unassembled WGS sequence"/>
</dbReference>
<proteinExistence type="predicted"/>
<organism evidence="1 2">
    <name type="scientific">Heracleum sosnowskyi</name>
    <dbReference type="NCBI Taxonomy" id="360622"/>
    <lineage>
        <taxon>Eukaryota</taxon>
        <taxon>Viridiplantae</taxon>
        <taxon>Streptophyta</taxon>
        <taxon>Embryophyta</taxon>
        <taxon>Tracheophyta</taxon>
        <taxon>Spermatophyta</taxon>
        <taxon>Magnoliopsida</taxon>
        <taxon>eudicotyledons</taxon>
        <taxon>Gunneridae</taxon>
        <taxon>Pentapetalae</taxon>
        <taxon>asterids</taxon>
        <taxon>campanulids</taxon>
        <taxon>Apiales</taxon>
        <taxon>Apiaceae</taxon>
        <taxon>Apioideae</taxon>
        <taxon>apioid superclade</taxon>
        <taxon>Tordylieae</taxon>
        <taxon>Tordyliinae</taxon>
        <taxon>Heracleum</taxon>
    </lineage>
</organism>